<dbReference type="EMBL" id="SJPO01000014">
    <property type="protein sequence ID" value="TWT66880.1"/>
    <property type="molecule type" value="Genomic_DNA"/>
</dbReference>
<dbReference type="Proteomes" id="UP000318478">
    <property type="component" value="Unassembled WGS sequence"/>
</dbReference>
<dbReference type="AlphaFoldDB" id="A0A5C5XVG7"/>
<keyword evidence="2" id="KW-1185">Reference proteome</keyword>
<comment type="caution">
    <text evidence="1">The sequence shown here is derived from an EMBL/GenBank/DDBJ whole genome shotgun (WGS) entry which is preliminary data.</text>
</comment>
<organism evidence="1 2">
    <name type="scientific">Posidoniimonas polymericola</name>
    <dbReference type="NCBI Taxonomy" id="2528002"/>
    <lineage>
        <taxon>Bacteria</taxon>
        <taxon>Pseudomonadati</taxon>
        <taxon>Planctomycetota</taxon>
        <taxon>Planctomycetia</taxon>
        <taxon>Pirellulales</taxon>
        <taxon>Lacipirellulaceae</taxon>
        <taxon>Posidoniimonas</taxon>
    </lineage>
</organism>
<evidence type="ECO:0000313" key="1">
    <source>
        <dbReference type="EMBL" id="TWT66880.1"/>
    </source>
</evidence>
<reference evidence="1 2" key="1">
    <citation type="submission" date="2019-02" db="EMBL/GenBank/DDBJ databases">
        <title>Deep-cultivation of Planctomycetes and their phenomic and genomic characterization uncovers novel biology.</title>
        <authorList>
            <person name="Wiegand S."/>
            <person name="Jogler M."/>
            <person name="Boedeker C."/>
            <person name="Pinto D."/>
            <person name="Vollmers J."/>
            <person name="Rivas-Marin E."/>
            <person name="Kohn T."/>
            <person name="Peeters S.H."/>
            <person name="Heuer A."/>
            <person name="Rast P."/>
            <person name="Oberbeckmann S."/>
            <person name="Bunk B."/>
            <person name="Jeske O."/>
            <person name="Meyerdierks A."/>
            <person name="Storesund J.E."/>
            <person name="Kallscheuer N."/>
            <person name="Luecker S."/>
            <person name="Lage O.M."/>
            <person name="Pohl T."/>
            <person name="Merkel B.J."/>
            <person name="Hornburger P."/>
            <person name="Mueller R.-W."/>
            <person name="Bruemmer F."/>
            <person name="Labrenz M."/>
            <person name="Spormann A.M."/>
            <person name="Op Den Camp H."/>
            <person name="Overmann J."/>
            <person name="Amann R."/>
            <person name="Jetten M.S.M."/>
            <person name="Mascher T."/>
            <person name="Medema M.H."/>
            <person name="Devos D.P."/>
            <person name="Kaster A.-K."/>
            <person name="Ovreas L."/>
            <person name="Rohde M."/>
            <person name="Galperin M.Y."/>
            <person name="Jogler C."/>
        </authorList>
    </citation>
    <scope>NUCLEOTIDE SEQUENCE [LARGE SCALE GENOMIC DNA]</scope>
    <source>
        <strain evidence="1 2">Pla123a</strain>
    </source>
</reference>
<dbReference type="OrthoDB" id="250000at2"/>
<name>A0A5C5XVG7_9BACT</name>
<dbReference type="RefSeq" id="WP_146591291.1">
    <property type="nucleotide sequence ID" value="NZ_SJPO01000014.1"/>
</dbReference>
<sequence>MGVTIHYRGQLADPTRLESLEDIVIDLVLGLGGQVELLRLPAEEPGQYYRGLLLNVEPGQETMSLLFSPDGWITPLWALGEKSQATEQRTCFVKTQYGTPLGHVAIIEILAGVKEHFAPNLTVNDEAEYWDHRDPVRLAELMDRTTRAIEAFAQKLDDHPLSSEAREDPAIVAKRVERVAELVHRAWR</sequence>
<accession>A0A5C5XVG7</accession>
<proteinExistence type="predicted"/>
<evidence type="ECO:0000313" key="2">
    <source>
        <dbReference type="Proteomes" id="UP000318478"/>
    </source>
</evidence>
<protein>
    <submittedName>
        <fullName evidence="1">Uncharacterized protein</fullName>
    </submittedName>
</protein>
<gene>
    <name evidence="1" type="ORF">Pla123a_45780</name>
</gene>